<reference evidence="1 2" key="1">
    <citation type="submission" date="2020-06" db="EMBL/GenBank/DDBJ databases">
        <authorList>
            <person name="Criscuolo A."/>
        </authorList>
    </citation>
    <scope>NUCLEOTIDE SEQUENCE [LARGE SCALE GENOMIC DNA]</scope>
    <source>
        <strain evidence="2">CIP 111411</strain>
    </source>
</reference>
<sequence>MPTQVIKTEKTDDGKSIISETNYTYNAKDLLASTSYNVDNSTITEKLKYPFEYTSDAVNQAMTAKNMIGQPIETISLKDNVVRGATKTEYSNSSGLYQPKTIYKAEFDTPVSEAIFNNSSTSFYKPVLNFDSYNAKGNLLQFKPANGMPTYYVWGYKEQYPIAKLENFTSSDASAIQSFITAAVDASNLDTSPALEDALRAALASLRSAAPNAMATTYTYDPLIGVTSITDTKGYTVYYQYDNFNRLKQVVDSAGYIVSKNEYNYKQ</sequence>
<dbReference type="Gene3D" id="2.180.10.10">
    <property type="entry name" value="RHS repeat-associated core"/>
    <property type="match status" value="1"/>
</dbReference>
<dbReference type="InterPro" id="IPR031325">
    <property type="entry name" value="RHS_repeat"/>
</dbReference>
<organism evidence="1 2">
    <name type="scientific">Flavobacterium salmonis</name>
    <dbReference type="NCBI Taxonomy" id="2654844"/>
    <lineage>
        <taxon>Bacteria</taxon>
        <taxon>Pseudomonadati</taxon>
        <taxon>Bacteroidota</taxon>
        <taxon>Flavobacteriia</taxon>
        <taxon>Flavobacteriales</taxon>
        <taxon>Flavobacteriaceae</taxon>
        <taxon>Flavobacterium</taxon>
    </lineage>
</organism>
<dbReference type="Pfam" id="PF05593">
    <property type="entry name" value="RHS_repeat"/>
    <property type="match status" value="1"/>
</dbReference>
<evidence type="ECO:0000313" key="1">
    <source>
        <dbReference type="EMBL" id="CAD0000410.1"/>
    </source>
</evidence>
<evidence type="ECO:0000313" key="2">
    <source>
        <dbReference type="Proteomes" id="UP000530060"/>
    </source>
</evidence>
<dbReference type="EMBL" id="CAIJDP010000034">
    <property type="protein sequence ID" value="CAD0000410.1"/>
    <property type="molecule type" value="Genomic_DNA"/>
</dbReference>
<evidence type="ECO:0008006" key="3">
    <source>
        <dbReference type="Google" id="ProtNLM"/>
    </source>
</evidence>
<gene>
    <name evidence="1" type="ORF">FLAT13_00015</name>
</gene>
<protein>
    <recommendedName>
        <fullName evidence="3">YD repeat-containing protein</fullName>
    </recommendedName>
</protein>
<comment type="caution">
    <text evidence="1">The sequence shown here is derived from an EMBL/GenBank/DDBJ whole genome shotgun (WGS) entry which is preliminary data.</text>
</comment>
<proteinExistence type="predicted"/>
<keyword evidence="2" id="KW-1185">Reference proteome</keyword>
<dbReference type="AlphaFoldDB" id="A0A6V6YLQ2"/>
<dbReference type="Proteomes" id="UP000530060">
    <property type="component" value="Unassembled WGS sequence"/>
</dbReference>
<accession>A0A6V6YLQ2</accession>
<name>A0A6V6YLQ2_9FLAO</name>